<feature type="domain" description="Resolvase/invertase-type recombinase catalytic" evidence="6">
    <location>
        <begin position="5"/>
        <end position="141"/>
    </location>
</feature>
<evidence type="ECO:0000256" key="5">
    <source>
        <dbReference type="PROSITE-ProRule" id="PRU10137"/>
    </source>
</evidence>
<dbReference type="GO" id="GO:0000150">
    <property type="term" value="F:DNA strand exchange activity"/>
    <property type="evidence" value="ECO:0007669"/>
    <property type="project" value="InterPro"/>
</dbReference>
<evidence type="ECO:0000256" key="4">
    <source>
        <dbReference type="PIRSR" id="PIRSR606118-50"/>
    </source>
</evidence>
<keyword evidence="1" id="KW-0229">DNA integration</keyword>
<evidence type="ECO:0000259" key="6">
    <source>
        <dbReference type="PROSITE" id="PS51736"/>
    </source>
</evidence>
<dbReference type="RefSeq" id="WP_048877113.1">
    <property type="nucleotide sequence ID" value="NZ_BANC01000005.1"/>
</dbReference>
<keyword evidence="3" id="KW-0233">DNA recombination</keyword>
<dbReference type="InterPro" id="IPR006118">
    <property type="entry name" value="Recombinase_CS"/>
</dbReference>
<organism evidence="7 8">
    <name type="scientific">Acidocella aminolytica 101 = DSM 11237</name>
    <dbReference type="NCBI Taxonomy" id="1120923"/>
    <lineage>
        <taxon>Bacteria</taxon>
        <taxon>Pseudomonadati</taxon>
        <taxon>Pseudomonadota</taxon>
        <taxon>Alphaproteobacteria</taxon>
        <taxon>Acetobacterales</taxon>
        <taxon>Acidocellaceae</taxon>
        <taxon>Acidocella</taxon>
    </lineage>
</organism>
<evidence type="ECO:0000256" key="3">
    <source>
        <dbReference type="ARBA" id="ARBA00023172"/>
    </source>
</evidence>
<dbReference type="PROSITE" id="PS51736">
    <property type="entry name" value="RECOMBINASES_3"/>
    <property type="match status" value="1"/>
</dbReference>
<dbReference type="InterPro" id="IPR006119">
    <property type="entry name" value="Resolv_N"/>
</dbReference>
<dbReference type="InterPro" id="IPR011109">
    <property type="entry name" value="DNA_bind_recombinase_dom"/>
</dbReference>
<dbReference type="CDD" id="cd00338">
    <property type="entry name" value="Ser_Recombinase"/>
    <property type="match status" value="1"/>
</dbReference>
<accession>A0A0D6PCP3</accession>
<evidence type="ECO:0000256" key="2">
    <source>
        <dbReference type="ARBA" id="ARBA00023125"/>
    </source>
</evidence>
<dbReference type="GO" id="GO:0003677">
    <property type="term" value="F:DNA binding"/>
    <property type="evidence" value="ECO:0007669"/>
    <property type="project" value="UniProtKB-KW"/>
</dbReference>
<dbReference type="InterPro" id="IPR050639">
    <property type="entry name" value="SSR_resolvase"/>
</dbReference>
<dbReference type="Pfam" id="PF00239">
    <property type="entry name" value="Resolvase"/>
    <property type="match status" value="1"/>
</dbReference>
<reference evidence="7 8" key="1">
    <citation type="submission" date="2012-11" db="EMBL/GenBank/DDBJ databases">
        <title>Whole genome sequence of Acidocella aminolytica 101 = DSM 11237.</title>
        <authorList>
            <person name="Azuma Y."/>
            <person name="Higashiura N."/>
            <person name="Hirakawa H."/>
            <person name="Matsushita K."/>
        </authorList>
    </citation>
    <scope>NUCLEOTIDE SEQUENCE [LARGE SCALE GENOMIC DNA]</scope>
    <source>
        <strain evidence="8">101 / DSM 11237</strain>
    </source>
</reference>
<dbReference type="PANTHER" id="PTHR30461:SF2">
    <property type="entry name" value="SERINE RECOMBINASE PINE-RELATED"/>
    <property type="match status" value="1"/>
</dbReference>
<proteinExistence type="predicted"/>
<protein>
    <submittedName>
        <fullName evidence="7">DNA recombinase/resolvase</fullName>
    </submittedName>
</protein>
<evidence type="ECO:0000256" key="1">
    <source>
        <dbReference type="ARBA" id="ARBA00022908"/>
    </source>
</evidence>
<dbReference type="GO" id="GO:0015074">
    <property type="term" value="P:DNA integration"/>
    <property type="evidence" value="ECO:0007669"/>
    <property type="project" value="UniProtKB-KW"/>
</dbReference>
<evidence type="ECO:0000313" key="7">
    <source>
        <dbReference type="EMBL" id="GAN78614.1"/>
    </source>
</evidence>
<dbReference type="Pfam" id="PF07508">
    <property type="entry name" value="Recombinase"/>
    <property type="match status" value="1"/>
</dbReference>
<dbReference type="EMBL" id="BANC01000005">
    <property type="protein sequence ID" value="GAN78614.1"/>
    <property type="molecule type" value="Genomic_DNA"/>
</dbReference>
<sequence length="227" mass="24096">MADGNFISYLRVSTAKQGQSGLGLEAQRRAIAGYLNGGAWTLLEEFVEVESGKNSERPKLAAAFEACRLTGAKLLIAKLDRLSRDAGFLLGLEKAGVEFVAVDMPHANRLTIGIMAVVADEERRMISARTKSALAAAKERGTVLGGFRGGAKVDHAQGTKALVRKADEFAARVGPIIGTMRAQGLSFAAIAEQLNARQIRTARGGTWAAMSVKRVLDRQTQGGEAVA</sequence>
<dbReference type="InterPro" id="IPR036162">
    <property type="entry name" value="Resolvase-like_N_sf"/>
</dbReference>
<dbReference type="Gene3D" id="3.40.50.1390">
    <property type="entry name" value="Resolvase, N-terminal catalytic domain"/>
    <property type="match status" value="1"/>
</dbReference>
<dbReference type="Proteomes" id="UP000032668">
    <property type="component" value="Unassembled WGS sequence"/>
</dbReference>
<dbReference type="SMART" id="SM00857">
    <property type="entry name" value="Resolvase"/>
    <property type="match status" value="1"/>
</dbReference>
<dbReference type="SUPFAM" id="SSF53041">
    <property type="entry name" value="Resolvase-like"/>
    <property type="match status" value="1"/>
</dbReference>
<gene>
    <name evidence="7" type="ORF">Aam_005_013</name>
</gene>
<keyword evidence="8" id="KW-1185">Reference proteome</keyword>
<keyword evidence="2" id="KW-0238">DNA-binding</keyword>
<evidence type="ECO:0000313" key="8">
    <source>
        <dbReference type="Proteomes" id="UP000032668"/>
    </source>
</evidence>
<dbReference type="AlphaFoldDB" id="A0A0D6PCP3"/>
<dbReference type="OrthoDB" id="2290206at2"/>
<feature type="active site" description="O-(5'-phospho-DNA)-serine intermediate" evidence="4 5">
    <location>
        <position position="13"/>
    </location>
</feature>
<dbReference type="STRING" id="1120923.SAMN02746095_00423"/>
<dbReference type="PROSITE" id="PS00397">
    <property type="entry name" value="RECOMBINASES_1"/>
    <property type="match status" value="1"/>
</dbReference>
<comment type="caution">
    <text evidence="7">The sequence shown here is derived from an EMBL/GenBank/DDBJ whole genome shotgun (WGS) entry which is preliminary data.</text>
</comment>
<dbReference type="PANTHER" id="PTHR30461">
    <property type="entry name" value="DNA-INVERTASE FROM LAMBDOID PROPHAGE"/>
    <property type="match status" value="1"/>
</dbReference>
<name>A0A0D6PCP3_9PROT</name>